<dbReference type="SUPFAM" id="SSF141986">
    <property type="entry name" value="LD-carboxypeptidase A C-terminal domain-like"/>
    <property type="match status" value="1"/>
</dbReference>
<dbReference type="InterPro" id="IPR029062">
    <property type="entry name" value="Class_I_gatase-like"/>
</dbReference>
<dbReference type="PANTHER" id="PTHR30237">
    <property type="entry name" value="MURAMOYLTETRAPEPTIDE CARBOXYPEPTIDASE"/>
    <property type="match status" value="1"/>
</dbReference>
<evidence type="ECO:0000256" key="5">
    <source>
        <dbReference type="ARBA" id="ARBA00022825"/>
    </source>
</evidence>
<dbReference type="AlphaFoldDB" id="M4VC22"/>
<keyword evidence="2" id="KW-0121">Carboxypeptidase</keyword>
<sequence>MRAVIRQTSDVSSKKKNPKKKSQITKVKTVKNKKRAIRLDALSSGDLIEVVAPGSYSPEENLQKGIKELQALGYEVSSDPSTLQPHLNFLSNTDHERFRFLKKALMSSKNKGVWCLRGGYGAIRLLPFLDKMKAPSKPKLLIGLSDVTSLHIYVTQKWGWPTLHAPLLDRLALKKLSKANLGELQSALEDANYVAEFKDLEPLNSSARKRKSIKSSVIGGNLMVLTSTLGTPYQIKTEGKILFIEEVSERAYRIDRCLQQLKQAGIFKGVQAVVFGDMTACDEPNKENYLDETLKSFFADAKFPVFRGVETGHGEIQRPLFFNTETHISCGDSARMLVYSAFK</sequence>
<evidence type="ECO:0000256" key="6">
    <source>
        <dbReference type="PIRSR" id="PIRSR028757-1"/>
    </source>
</evidence>
<evidence type="ECO:0000259" key="8">
    <source>
        <dbReference type="Pfam" id="PF02016"/>
    </source>
</evidence>
<gene>
    <name evidence="10" type="ORF">A11Q_1355</name>
</gene>
<dbReference type="Pfam" id="PF02016">
    <property type="entry name" value="Peptidase_S66"/>
    <property type="match status" value="1"/>
</dbReference>
<evidence type="ECO:0000313" key="10">
    <source>
        <dbReference type="EMBL" id="AGH95571.1"/>
    </source>
</evidence>
<feature type="active site" description="Charge relay system" evidence="6">
    <location>
        <position position="245"/>
    </location>
</feature>
<dbReference type="InterPro" id="IPR040921">
    <property type="entry name" value="Peptidase_S66C"/>
</dbReference>
<name>M4VC22_9BACT</name>
<reference evidence="10 11" key="1">
    <citation type="journal article" date="2013" name="ISME J.">
        <title>By their genes ye shall know them: genomic signatures of predatory bacteria.</title>
        <authorList>
            <person name="Pasternak Z."/>
            <person name="Pietrokovski S."/>
            <person name="Rotem O."/>
            <person name="Gophna U."/>
            <person name="Lurie-Weinberger M.N."/>
            <person name="Jurkevitch E."/>
        </authorList>
    </citation>
    <scope>NUCLEOTIDE SEQUENCE [LARGE SCALE GENOMIC DNA]</scope>
    <source>
        <strain evidence="10 11">JSS</strain>
    </source>
</reference>
<dbReference type="GO" id="GO:0004180">
    <property type="term" value="F:carboxypeptidase activity"/>
    <property type="evidence" value="ECO:0007669"/>
    <property type="project" value="UniProtKB-KW"/>
</dbReference>
<keyword evidence="5" id="KW-0720">Serine protease</keyword>
<dbReference type="SUPFAM" id="SSF52317">
    <property type="entry name" value="Class I glutamine amidotransferase-like"/>
    <property type="match status" value="1"/>
</dbReference>
<evidence type="ECO:0000313" key="11">
    <source>
        <dbReference type="Proteomes" id="UP000012040"/>
    </source>
</evidence>
<keyword evidence="4" id="KW-0378">Hydrolase</keyword>
<dbReference type="GO" id="GO:0008236">
    <property type="term" value="F:serine-type peptidase activity"/>
    <property type="evidence" value="ECO:0007669"/>
    <property type="project" value="UniProtKB-KW"/>
</dbReference>
<dbReference type="InterPro" id="IPR003507">
    <property type="entry name" value="S66_fam"/>
</dbReference>
<evidence type="ECO:0000256" key="4">
    <source>
        <dbReference type="ARBA" id="ARBA00022801"/>
    </source>
</evidence>
<proteinExistence type="inferred from homology"/>
<dbReference type="Gene3D" id="3.50.30.60">
    <property type="entry name" value="LD-carboxypeptidase A C-terminal domain-like"/>
    <property type="match status" value="1"/>
</dbReference>
<feature type="active site" description="Charge relay system" evidence="6">
    <location>
        <position position="313"/>
    </location>
</feature>
<comment type="similarity">
    <text evidence="1">Belongs to the peptidase S66 family.</text>
</comment>
<dbReference type="RefSeq" id="WP_015470061.1">
    <property type="nucleotide sequence ID" value="NC_020813.1"/>
</dbReference>
<feature type="compositionally biased region" description="Basic residues" evidence="7">
    <location>
        <begin position="14"/>
        <end position="27"/>
    </location>
</feature>
<dbReference type="HOGENOM" id="CLU_034346_2_0_7"/>
<dbReference type="EMBL" id="CP003537">
    <property type="protein sequence ID" value="AGH95571.1"/>
    <property type="molecule type" value="Genomic_DNA"/>
</dbReference>
<dbReference type="InterPro" id="IPR027461">
    <property type="entry name" value="Carboxypeptidase_A_C_sf"/>
</dbReference>
<accession>M4VC22</accession>
<dbReference type="InterPro" id="IPR027478">
    <property type="entry name" value="LdcA_N"/>
</dbReference>
<dbReference type="PANTHER" id="PTHR30237:SF2">
    <property type="entry name" value="MUREIN TETRAPEPTIDE CARBOXYPEPTIDASE"/>
    <property type="match status" value="1"/>
</dbReference>
<feature type="region of interest" description="Disordered" evidence="7">
    <location>
        <begin position="1"/>
        <end position="27"/>
    </location>
</feature>
<dbReference type="eggNOG" id="COG1619">
    <property type="taxonomic scope" value="Bacteria"/>
</dbReference>
<evidence type="ECO:0000256" key="3">
    <source>
        <dbReference type="ARBA" id="ARBA00022670"/>
    </source>
</evidence>
<keyword evidence="11" id="KW-1185">Reference proteome</keyword>
<dbReference type="Gene3D" id="3.40.50.10740">
    <property type="entry name" value="Class I glutamine amidotransferase-like"/>
    <property type="match status" value="1"/>
</dbReference>
<dbReference type="PATRIC" id="fig|1184267.3.peg.1374"/>
<dbReference type="InterPro" id="IPR040449">
    <property type="entry name" value="Peptidase_S66_N"/>
</dbReference>
<dbReference type="Proteomes" id="UP000012040">
    <property type="component" value="Chromosome"/>
</dbReference>
<dbReference type="PIRSF" id="PIRSF028757">
    <property type="entry name" value="LD-carboxypeptidase"/>
    <property type="match status" value="1"/>
</dbReference>
<feature type="domain" description="LD-carboxypeptidase N-terminal" evidence="8">
    <location>
        <begin position="48"/>
        <end position="165"/>
    </location>
</feature>
<dbReference type="GO" id="GO:0006508">
    <property type="term" value="P:proteolysis"/>
    <property type="evidence" value="ECO:0007669"/>
    <property type="project" value="UniProtKB-KW"/>
</dbReference>
<dbReference type="STRING" id="1184267.A11Q_1355"/>
<feature type="active site" description="Nucleophile" evidence="6">
    <location>
        <position position="145"/>
    </location>
</feature>
<organism evidence="10 11">
    <name type="scientific">Pseudobdellovibrio exovorus JSS</name>
    <dbReference type="NCBI Taxonomy" id="1184267"/>
    <lineage>
        <taxon>Bacteria</taxon>
        <taxon>Pseudomonadati</taxon>
        <taxon>Bdellovibrionota</taxon>
        <taxon>Bdellovibrionia</taxon>
        <taxon>Bdellovibrionales</taxon>
        <taxon>Pseudobdellovibrionaceae</taxon>
        <taxon>Pseudobdellovibrio</taxon>
    </lineage>
</organism>
<evidence type="ECO:0000256" key="7">
    <source>
        <dbReference type="SAM" id="MobiDB-lite"/>
    </source>
</evidence>
<evidence type="ECO:0000256" key="1">
    <source>
        <dbReference type="ARBA" id="ARBA00010233"/>
    </source>
</evidence>
<evidence type="ECO:0000256" key="2">
    <source>
        <dbReference type="ARBA" id="ARBA00022645"/>
    </source>
</evidence>
<keyword evidence="3" id="KW-0645">Protease</keyword>
<dbReference type="Pfam" id="PF17676">
    <property type="entry name" value="Peptidase_S66C"/>
    <property type="match status" value="1"/>
</dbReference>
<evidence type="ECO:0000259" key="9">
    <source>
        <dbReference type="Pfam" id="PF17676"/>
    </source>
</evidence>
<protein>
    <submittedName>
        <fullName evidence="10">Microcin C7 self-immunity protein</fullName>
    </submittedName>
</protein>
<dbReference type="KEGG" id="bex:A11Q_1355"/>
<feature type="domain" description="LD-carboxypeptidase C-terminal" evidence="9">
    <location>
        <begin position="216"/>
        <end position="327"/>
    </location>
</feature>
<dbReference type="CDD" id="cd07025">
    <property type="entry name" value="Peptidase_S66"/>
    <property type="match status" value="1"/>
</dbReference>